<keyword evidence="2" id="KW-1185">Reference proteome</keyword>
<accession>A0AAN8YGA6</accession>
<dbReference type="EMBL" id="JBANQN010000004">
    <property type="protein sequence ID" value="KAK6791680.1"/>
    <property type="molecule type" value="Genomic_DNA"/>
</dbReference>
<dbReference type="AlphaFoldDB" id="A0AAN8YGA6"/>
<organism evidence="1 2">
    <name type="scientific">Solanum bulbocastanum</name>
    <name type="common">Wild potato</name>
    <dbReference type="NCBI Taxonomy" id="147425"/>
    <lineage>
        <taxon>Eukaryota</taxon>
        <taxon>Viridiplantae</taxon>
        <taxon>Streptophyta</taxon>
        <taxon>Embryophyta</taxon>
        <taxon>Tracheophyta</taxon>
        <taxon>Spermatophyta</taxon>
        <taxon>Magnoliopsida</taxon>
        <taxon>eudicotyledons</taxon>
        <taxon>Gunneridae</taxon>
        <taxon>Pentapetalae</taxon>
        <taxon>asterids</taxon>
        <taxon>lamiids</taxon>
        <taxon>Solanales</taxon>
        <taxon>Solanaceae</taxon>
        <taxon>Solanoideae</taxon>
        <taxon>Solaneae</taxon>
        <taxon>Solanum</taxon>
    </lineage>
</organism>
<comment type="caution">
    <text evidence="1">The sequence shown here is derived from an EMBL/GenBank/DDBJ whole genome shotgun (WGS) entry which is preliminary data.</text>
</comment>
<gene>
    <name evidence="1" type="ORF">RDI58_010761</name>
</gene>
<sequence>MASPGLLHSWSISGVLDEVPLSLHQVYIDVSGYLNMPSSNCGSNLVKGMNNLSDLNKLVNSSSNLGSNLVKGGVLENKINANISNCSYLLKRKKKIVKTPLM</sequence>
<proteinExistence type="predicted"/>
<dbReference type="Proteomes" id="UP001371456">
    <property type="component" value="Unassembled WGS sequence"/>
</dbReference>
<reference evidence="1 2" key="1">
    <citation type="submission" date="2024-02" db="EMBL/GenBank/DDBJ databases">
        <title>de novo genome assembly of Solanum bulbocastanum strain 11H21.</title>
        <authorList>
            <person name="Hosaka A.J."/>
        </authorList>
    </citation>
    <scope>NUCLEOTIDE SEQUENCE [LARGE SCALE GENOMIC DNA]</scope>
    <source>
        <tissue evidence="1">Young leaves</tissue>
    </source>
</reference>
<name>A0AAN8YGA6_SOLBU</name>
<evidence type="ECO:0000313" key="2">
    <source>
        <dbReference type="Proteomes" id="UP001371456"/>
    </source>
</evidence>
<evidence type="ECO:0000313" key="1">
    <source>
        <dbReference type="EMBL" id="KAK6791680.1"/>
    </source>
</evidence>
<protein>
    <submittedName>
        <fullName evidence="1">Uncharacterized protein</fullName>
    </submittedName>
</protein>